<comment type="similarity">
    <text evidence="2">Belongs to the SWC4 family.</text>
</comment>
<name>A0A507FHZ0_9FUNG</name>
<evidence type="ECO:0000256" key="3">
    <source>
        <dbReference type="ARBA" id="ARBA00019132"/>
    </source>
</evidence>
<evidence type="ECO:0000256" key="8">
    <source>
        <dbReference type="SAM" id="MobiDB-lite"/>
    </source>
</evidence>
<evidence type="ECO:0000259" key="9">
    <source>
        <dbReference type="Pfam" id="PF05499"/>
    </source>
</evidence>
<keyword evidence="4" id="KW-0156">Chromatin regulator</keyword>
<dbReference type="GO" id="GO:0000122">
    <property type="term" value="P:negative regulation of transcription by RNA polymerase II"/>
    <property type="evidence" value="ECO:0007669"/>
    <property type="project" value="TreeGrafter"/>
</dbReference>
<dbReference type="InterPro" id="IPR032563">
    <property type="entry name" value="DAMP1_SANT-like"/>
</dbReference>
<keyword evidence="12" id="KW-1185">Reference proteome</keyword>
<dbReference type="InterPro" id="IPR027109">
    <property type="entry name" value="Swc4/Dmap1"/>
</dbReference>
<keyword evidence="5" id="KW-0805">Transcription regulation</keyword>
<evidence type="ECO:0000256" key="2">
    <source>
        <dbReference type="ARBA" id="ARBA00006918"/>
    </source>
</evidence>
<evidence type="ECO:0000256" key="4">
    <source>
        <dbReference type="ARBA" id="ARBA00022853"/>
    </source>
</evidence>
<comment type="caution">
    <text evidence="11">The sequence shown here is derived from an EMBL/GenBank/DDBJ whole genome shotgun (WGS) entry which is preliminary data.</text>
</comment>
<reference evidence="11 12" key="1">
    <citation type="journal article" date="2019" name="Sci. Rep.">
        <title>Comparative genomics of chytrid fungi reveal insights into the obligate biotrophic and pathogenic lifestyle of Synchytrium endobioticum.</title>
        <authorList>
            <person name="van de Vossenberg B.T.L.H."/>
            <person name="Warris S."/>
            <person name="Nguyen H.D.T."/>
            <person name="van Gent-Pelzer M.P.E."/>
            <person name="Joly D.L."/>
            <person name="van de Geest H.C."/>
            <person name="Bonants P.J.M."/>
            <person name="Smith D.S."/>
            <person name="Levesque C.A."/>
            <person name="van der Lee T.A.J."/>
        </authorList>
    </citation>
    <scope>NUCLEOTIDE SEQUENCE [LARGE SCALE GENOMIC DNA]</scope>
    <source>
        <strain evidence="11 12">CBS 675.73</strain>
    </source>
</reference>
<dbReference type="GO" id="GO:0006338">
    <property type="term" value="P:chromatin remodeling"/>
    <property type="evidence" value="ECO:0007669"/>
    <property type="project" value="InterPro"/>
</dbReference>
<organism evidence="11 12">
    <name type="scientific">Chytriomyces confervae</name>
    <dbReference type="NCBI Taxonomy" id="246404"/>
    <lineage>
        <taxon>Eukaryota</taxon>
        <taxon>Fungi</taxon>
        <taxon>Fungi incertae sedis</taxon>
        <taxon>Chytridiomycota</taxon>
        <taxon>Chytridiomycota incertae sedis</taxon>
        <taxon>Chytridiomycetes</taxon>
        <taxon>Chytridiales</taxon>
        <taxon>Chytriomycetaceae</taxon>
        <taxon>Chytriomyces</taxon>
    </lineage>
</organism>
<feature type="domain" description="DAMP1 SANT/Myb-like" evidence="10">
    <location>
        <begin position="65"/>
        <end position="132"/>
    </location>
</feature>
<dbReference type="Pfam" id="PF16282">
    <property type="entry name" value="SANT_DAMP1_like"/>
    <property type="match status" value="1"/>
</dbReference>
<evidence type="ECO:0000256" key="1">
    <source>
        <dbReference type="ARBA" id="ARBA00004123"/>
    </source>
</evidence>
<gene>
    <name evidence="11" type="ORF">CcCBS67573_g03803</name>
</gene>
<accession>A0A507FHZ0</accession>
<keyword evidence="6" id="KW-0804">Transcription</keyword>
<evidence type="ECO:0000256" key="7">
    <source>
        <dbReference type="ARBA" id="ARBA00023242"/>
    </source>
</evidence>
<feature type="region of interest" description="Disordered" evidence="8">
    <location>
        <begin position="212"/>
        <end position="249"/>
    </location>
</feature>
<dbReference type="GO" id="GO:0000812">
    <property type="term" value="C:Swr1 complex"/>
    <property type="evidence" value="ECO:0007669"/>
    <property type="project" value="TreeGrafter"/>
</dbReference>
<dbReference type="AlphaFoldDB" id="A0A507FHZ0"/>
<evidence type="ECO:0000313" key="11">
    <source>
        <dbReference type="EMBL" id="TPX74926.1"/>
    </source>
</evidence>
<evidence type="ECO:0000313" key="12">
    <source>
        <dbReference type="Proteomes" id="UP000320333"/>
    </source>
</evidence>
<evidence type="ECO:0000259" key="10">
    <source>
        <dbReference type="Pfam" id="PF16282"/>
    </source>
</evidence>
<dbReference type="InterPro" id="IPR008468">
    <property type="entry name" value="DMAP1"/>
</dbReference>
<sequence length="408" mass="44684">MEMADVCGLPPLIPSGLWSAKSAAEKARKWEMSQRVRSDGLVLRHWSPCGSTHTTQEAASADLSLTYSDSEYDSLLASPEWSRADTDLLIQLAQDFNHNFIVVHDRFESADGTTSRSVEDLKERYCHIASKIIPLRTAATGAPFDASIFTFNKDRETQRKKNLEALHARSVEAVQEEEMLFYELKRRELYGADWQAERDHLVQIMANHELPVPMQLPPIPGSSSSGSTESRKKKRAADAASGEHTKRKSAAVASALESVALAKRDTPQGVFIRGQRLLTPRASNLASKFKELLEEYNLLNPPLLPNTTVCDVADEVRSNVMVLLDIRKTVERLEHETISLRERKRMLLAGEVLAGGPSGGGAAPARADSGSTSDEYDEVEARKKKKAGGGGSGGGGSGSGIFKKARFH</sequence>
<dbReference type="Gene3D" id="1.10.10.60">
    <property type="entry name" value="Homeodomain-like"/>
    <property type="match status" value="1"/>
</dbReference>
<dbReference type="GO" id="GO:0035267">
    <property type="term" value="C:NuA4 histone acetyltransferase complex"/>
    <property type="evidence" value="ECO:0007669"/>
    <property type="project" value="InterPro"/>
</dbReference>
<evidence type="ECO:0000256" key="6">
    <source>
        <dbReference type="ARBA" id="ARBA00023163"/>
    </source>
</evidence>
<protein>
    <recommendedName>
        <fullName evidence="3">SWR1-complex protein 4</fullName>
    </recommendedName>
</protein>
<comment type="subcellular location">
    <subcellularLocation>
        <location evidence="1">Nucleus</location>
    </subcellularLocation>
</comment>
<dbReference type="GO" id="GO:0006281">
    <property type="term" value="P:DNA repair"/>
    <property type="evidence" value="ECO:0007669"/>
    <property type="project" value="InterPro"/>
</dbReference>
<dbReference type="STRING" id="246404.A0A507FHZ0"/>
<dbReference type="OrthoDB" id="19740at2759"/>
<dbReference type="PANTHER" id="PTHR12855:SF10">
    <property type="entry name" value="DNA METHYLTRANSFERASE 1-ASSOCIATED PROTEIN 1"/>
    <property type="match status" value="1"/>
</dbReference>
<dbReference type="GO" id="GO:0003714">
    <property type="term" value="F:transcription corepressor activity"/>
    <property type="evidence" value="ECO:0007669"/>
    <property type="project" value="TreeGrafter"/>
</dbReference>
<feature type="domain" description="DNA methyltransferase 1-associated 1" evidence="9">
    <location>
        <begin position="176"/>
        <end position="347"/>
    </location>
</feature>
<feature type="region of interest" description="Disordered" evidence="8">
    <location>
        <begin position="357"/>
        <end position="408"/>
    </location>
</feature>
<keyword evidence="7" id="KW-0539">Nucleus</keyword>
<dbReference type="Proteomes" id="UP000320333">
    <property type="component" value="Unassembled WGS sequence"/>
</dbReference>
<feature type="compositionally biased region" description="Gly residues" evidence="8">
    <location>
        <begin position="388"/>
        <end position="399"/>
    </location>
</feature>
<proteinExistence type="inferred from homology"/>
<dbReference type="PANTHER" id="PTHR12855">
    <property type="entry name" value="DNA METHYLTRANSFERASE 1-ASSOCIATED PROTEIN 1 FAMILY MEMBER"/>
    <property type="match status" value="1"/>
</dbReference>
<dbReference type="Pfam" id="PF05499">
    <property type="entry name" value="DMAP1"/>
    <property type="match status" value="1"/>
</dbReference>
<dbReference type="EMBL" id="QEAP01000102">
    <property type="protein sequence ID" value="TPX74926.1"/>
    <property type="molecule type" value="Genomic_DNA"/>
</dbReference>
<evidence type="ECO:0000256" key="5">
    <source>
        <dbReference type="ARBA" id="ARBA00023015"/>
    </source>
</evidence>